<name>A0A6H5GKB4_9HEMI</name>
<keyword evidence="1 2" id="KW-0193">Cuticle</keyword>
<evidence type="ECO:0000256" key="2">
    <source>
        <dbReference type="PROSITE-ProRule" id="PRU00497"/>
    </source>
</evidence>
<protein>
    <submittedName>
        <fullName evidence="3">Uncharacterized protein</fullName>
    </submittedName>
</protein>
<dbReference type="PANTHER" id="PTHR12236">
    <property type="entry name" value="STRUCTURAL CONTITUENT OF CUTICLE"/>
    <property type="match status" value="1"/>
</dbReference>
<sequence length="193" mass="20979">MNNKILDPHPKYAYNYGVSDPHTGDHKQQSEARDGDIVKGQYSLVEPDGSLRTVDYTADPINGFNAVVTKSHPGVHPAPVVKALPVVAKALPVVAKPYPVVAKAYPVVSKPVVGKEKYSNPGRLILSLRTSWCTIMDTIMVTITATTITLTTTAITLPAPSTLLPTTHTCTNIKTFTTTTTEQVPFRFRNFCT</sequence>
<dbReference type="InterPro" id="IPR031311">
    <property type="entry name" value="CHIT_BIND_RR_consensus"/>
</dbReference>
<dbReference type="GO" id="GO:0005615">
    <property type="term" value="C:extracellular space"/>
    <property type="evidence" value="ECO:0007669"/>
    <property type="project" value="TreeGrafter"/>
</dbReference>
<evidence type="ECO:0000313" key="3">
    <source>
        <dbReference type="EMBL" id="CAB0003813.1"/>
    </source>
</evidence>
<dbReference type="InterPro" id="IPR000618">
    <property type="entry name" value="Insect_cuticle"/>
</dbReference>
<dbReference type="AlphaFoldDB" id="A0A6H5GKB4"/>
<accession>A0A6H5GKB4</accession>
<dbReference type="PROSITE" id="PS00233">
    <property type="entry name" value="CHIT_BIND_RR_1"/>
    <property type="match status" value="1"/>
</dbReference>
<dbReference type="Proteomes" id="UP000479000">
    <property type="component" value="Unassembled WGS sequence"/>
</dbReference>
<gene>
    <name evidence="3" type="ORF">NTEN_LOCUS9290</name>
</gene>
<proteinExistence type="predicted"/>
<dbReference type="GO" id="GO:0031012">
    <property type="term" value="C:extracellular matrix"/>
    <property type="evidence" value="ECO:0007669"/>
    <property type="project" value="TreeGrafter"/>
</dbReference>
<dbReference type="InterPro" id="IPR051217">
    <property type="entry name" value="Insect_Cuticle_Struc_Prot"/>
</dbReference>
<evidence type="ECO:0000313" key="4">
    <source>
        <dbReference type="Proteomes" id="UP000479000"/>
    </source>
</evidence>
<dbReference type="EMBL" id="CADCXU010013906">
    <property type="protein sequence ID" value="CAB0003813.1"/>
    <property type="molecule type" value="Genomic_DNA"/>
</dbReference>
<reference evidence="3 4" key="1">
    <citation type="submission" date="2020-02" db="EMBL/GenBank/DDBJ databases">
        <authorList>
            <person name="Ferguson B K."/>
        </authorList>
    </citation>
    <scope>NUCLEOTIDE SEQUENCE [LARGE SCALE GENOMIC DNA]</scope>
</reference>
<organism evidence="3 4">
    <name type="scientific">Nesidiocoris tenuis</name>
    <dbReference type="NCBI Taxonomy" id="355587"/>
    <lineage>
        <taxon>Eukaryota</taxon>
        <taxon>Metazoa</taxon>
        <taxon>Ecdysozoa</taxon>
        <taxon>Arthropoda</taxon>
        <taxon>Hexapoda</taxon>
        <taxon>Insecta</taxon>
        <taxon>Pterygota</taxon>
        <taxon>Neoptera</taxon>
        <taxon>Paraneoptera</taxon>
        <taxon>Hemiptera</taxon>
        <taxon>Heteroptera</taxon>
        <taxon>Panheteroptera</taxon>
        <taxon>Cimicomorpha</taxon>
        <taxon>Miridae</taxon>
        <taxon>Dicyphina</taxon>
        <taxon>Nesidiocoris</taxon>
    </lineage>
</organism>
<evidence type="ECO:0000256" key="1">
    <source>
        <dbReference type="ARBA" id="ARBA00022460"/>
    </source>
</evidence>
<dbReference type="GO" id="GO:0042302">
    <property type="term" value="F:structural constituent of cuticle"/>
    <property type="evidence" value="ECO:0007669"/>
    <property type="project" value="UniProtKB-UniRule"/>
</dbReference>
<dbReference type="PANTHER" id="PTHR12236:SF75">
    <property type="entry name" value="CUTICULAR PROTEIN 62BB, ISOFORM A"/>
    <property type="match status" value="1"/>
</dbReference>
<dbReference type="PROSITE" id="PS51155">
    <property type="entry name" value="CHIT_BIND_RR_2"/>
    <property type="match status" value="1"/>
</dbReference>
<dbReference type="Pfam" id="PF00379">
    <property type="entry name" value="Chitin_bind_4"/>
    <property type="match status" value="1"/>
</dbReference>
<keyword evidence="4" id="KW-1185">Reference proteome</keyword>
<dbReference type="OrthoDB" id="6427684at2759"/>
<dbReference type="PRINTS" id="PR00947">
    <property type="entry name" value="CUTICLE"/>
</dbReference>